<evidence type="ECO:0000313" key="10">
    <source>
        <dbReference type="Proteomes" id="UP001519309"/>
    </source>
</evidence>
<dbReference type="Proteomes" id="UP001519309">
    <property type="component" value="Unassembled WGS sequence"/>
</dbReference>
<evidence type="ECO:0000313" key="8">
    <source>
        <dbReference type="EMBL" id="MBP2056244.1"/>
    </source>
</evidence>
<dbReference type="PROSITE" id="PS51078">
    <property type="entry name" value="ICLR_ED"/>
    <property type="match status" value="2"/>
</dbReference>
<dbReference type="SMART" id="SM00346">
    <property type="entry name" value="HTH_ICLR"/>
    <property type="match status" value="2"/>
</dbReference>
<keyword evidence="10" id="KW-1185">Reference proteome</keyword>
<proteinExistence type="predicted"/>
<dbReference type="Gene3D" id="1.10.10.10">
    <property type="entry name" value="Winged helix-like DNA-binding domain superfamily/Winged helix DNA-binding domain"/>
    <property type="match status" value="2"/>
</dbReference>
<evidence type="ECO:0000256" key="4">
    <source>
        <dbReference type="SAM" id="MobiDB-lite"/>
    </source>
</evidence>
<dbReference type="OrthoDB" id="9807558at2"/>
<evidence type="ECO:0000313" key="7">
    <source>
        <dbReference type="EMBL" id="ANP52517.1"/>
    </source>
</evidence>
<name>A0A1B1B122_9ACTN</name>
<evidence type="ECO:0000259" key="5">
    <source>
        <dbReference type="PROSITE" id="PS51077"/>
    </source>
</evidence>
<dbReference type="PANTHER" id="PTHR30136:SF34">
    <property type="entry name" value="TRANSCRIPTIONAL REGULATOR"/>
    <property type="match status" value="1"/>
</dbReference>
<dbReference type="PANTHER" id="PTHR30136">
    <property type="entry name" value="HELIX-TURN-HELIX TRANSCRIPTIONAL REGULATOR, ICLR FAMILY"/>
    <property type="match status" value="1"/>
</dbReference>
<dbReference type="InterPro" id="IPR036388">
    <property type="entry name" value="WH-like_DNA-bd_sf"/>
</dbReference>
<dbReference type="GO" id="GO:0003700">
    <property type="term" value="F:DNA-binding transcription factor activity"/>
    <property type="evidence" value="ECO:0007669"/>
    <property type="project" value="TreeGrafter"/>
</dbReference>
<dbReference type="Proteomes" id="UP000092659">
    <property type="component" value="Chromosome"/>
</dbReference>
<dbReference type="InterPro" id="IPR029016">
    <property type="entry name" value="GAF-like_dom_sf"/>
</dbReference>
<feature type="domain" description="IclR-ED" evidence="6">
    <location>
        <begin position="365"/>
        <end position="549"/>
    </location>
</feature>
<keyword evidence="2" id="KW-0238">DNA-binding</keyword>
<dbReference type="Gene3D" id="3.30.450.40">
    <property type="match status" value="2"/>
</dbReference>
<dbReference type="PROSITE" id="PS51077">
    <property type="entry name" value="HTH_ICLR"/>
    <property type="match status" value="2"/>
</dbReference>
<dbReference type="Pfam" id="PF09339">
    <property type="entry name" value="HTH_IclR"/>
    <property type="match status" value="2"/>
</dbReference>
<feature type="domain" description="HTH iclR-type" evidence="5">
    <location>
        <begin position="22"/>
        <end position="82"/>
    </location>
</feature>
<evidence type="ECO:0000256" key="3">
    <source>
        <dbReference type="ARBA" id="ARBA00023163"/>
    </source>
</evidence>
<keyword evidence="3" id="KW-0804">Transcription</keyword>
<reference evidence="8 10" key="2">
    <citation type="submission" date="2021-03" db="EMBL/GenBank/DDBJ databases">
        <title>Genomic Encyclopedia of Type Strains, Phase IV (KMG-IV): sequencing the most valuable type-strain genomes for metagenomic binning, comparative biology and taxonomic classification.</title>
        <authorList>
            <person name="Goeker M."/>
        </authorList>
    </citation>
    <scope>NUCLEOTIDE SEQUENCE [LARGE SCALE GENOMIC DNA]</scope>
    <source>
        <strain evidence="8 10">DSM 40499</strain>
    </source>
</reference>
<organism evidence="7 9">
    <name type="scientific">Streptomyces griseochromogenes</name>
    <dbReference type="NCBI Taxonomy" id="68214"/>
    <lineage>
        <taxon>Bacteria</taxon>
        <taxon>Bacillati</taxon>
        <taxon>Actinomycetota</taxon>
        <taxon>Actinomycetes</taxon>
        <taxon>Kitasatosporales</taxon>
        <taxon>Streptomycetaceae</taxon>
        <taxon>Streptomyces</taxon>
    </lineage>
</organism>
<dbReference type="EMBL" id="JAGGLP010000042">
    <property type="protein sequence ID" value="MBP2056244.1"/>
    <property type="molecule type" value="Genomic_DNA"/>
</dbReference>
<keyword evidence="1" id="KW-0805">Transcription regulation</keyword>
<dbReference type="STRING" id="68214.AVL59_25915"/>
<evidence type="ECO:0000256" key="1">
    <source>
        <dbReference type="ARBA" id="ARBA00023015"/>
    </source>
</evidence>
<feature type="domain" description="IclR-ED" evidence="6">
    <location>
        <begin position="83"/>
        <end position="279"/>
    </location>
</feature>
<dbReference type="InterPro" id="IPR050707">
    <property type="entry name" value="HTH_MetabolicPath_Reg"/>
</dbReference>
<evidence type="ECO:0000313" key="9">
    <source>
        <dbReference type="Proteomes" id="UP000092659"/>
    </source>
</evidence>
<feature type="domain" description="HTH iclR-type" evidence="5">
    <location>
        <begin position="304"/>
        <end position="371"/>
    </location>
</feature>
<reference evidence="7 9" key="1">
    <citation type="submission" date="2016-06" db="EMBL/GenBank/DDBJ databases">
        <title>Complete genome sequence of Streptomyces griseochromogenes ATCC 14511, the Blasticidin S producer.</title>
        <authorList>
            <person name="Wu L."/>
        </authorList>
    </citation>
    <scope>NUCLEOTIDE SEQUENCE [LARGE SCALE GENOMIC DNA]</scope>
    <source>
        <strain evidence="7 9">ATCC 14511</strain>
    </source>
</reference>
<dbReference type="KEGG" id="sgs:AVL59_25915"/>
<dbReference type="InterPro" id="IPR014757">
    <property type="entry name" value="Tscrpt_reg_IclR_C"/>
</dbReference>
<dbReference type="InterPro" id="IPR005471">
    <property type="entry name" value="Tscrpt_reg_IclR_N"/>
</dbReference>
<dbReference type="RefSeq" id="WP_067308756.1">
    <property type="nucleotide sequence ID" value="NZ_CP016279.1"/>
</dbReference>
<protein>
    <submittedName>
        <fullName evidence="8">IclR family pca regulon transcriptional regulator</fullName>
    </submittedName>
</protein>
<dbReference type="SUPFAM" id="SSF46785">
    <property type="entry name" value="Winged helix' DNA-binding domain"/>
    <property type="match status" value="2"/>
</dbReference>
<dbReference type="AlphaFoldDB" id="A0A1B1B122"/>
<accession>A0A1B1B122</accession>
<feature type="region of interest" description="Disordered" evidence="4">
    <location>
        <begin position="1"/>
        <end position="21"/>
    </location>
</feature>
<gene>
    <name evidence="7" type="ORF">AVL59_25915</name>
    <name evidence="8" type="ORF">J2Z21_009262</name>
</gene>
<evidence type="ECO:0000256" key="2">
    <source>
        <dbReference type="ARBA" id="ARBA00023125"/>
    </source>
</evidence>
<sequence>MAGRARATTGGATEAGPGAEAEGPLARGLAVLRAVAEADGPVRLADLARSTGLARSAVDRLAATLAHLGHLRLTDRDLRAAPLLMEFGNAYLRATNLPDSVQPPLDGLARALDESVSLITEDGCDMRIVARAIPPERVIPLGFRVGDLLPADRCAAGAVLAGAWDSEQRLAWRAQRAADPLDTGYPALPARFARLGKEAEAGFAAWISDAAERGWALDDQIAAPGLVALSVPVPGQKDGPRYAVSVLAHTSRFTAEALRAHALTHLTRAARDMGDALGADRPAAGRLAPSPYTDAKPELGPSFLQALARGLTVLTALGGARGGLTLNEAAQVTGLSYPSTRRNLLTLLQLGYAEQRGRRFLPAPRTLGLGYARLSGLGLADIAQPHLAELAARVHESASVAVLDGAEVRYLARSATQQVTSVSVQPGARLPAYATSMGRALLADLSHPDQERLLAALPPRPLTSFTRTSPADLTKAIEGAGQDGYAVVEQELEVGLRSMAVPLRDARGNAVAAVNLALHAGTETPEQSRERLLPHLFSTARAIEADMAAVFAFAPVRSD</sequence>
<evidence type="ECO:0000259" key="6">
    <source>
        <dbReference type="PROSITE" id="PS51078"/>
    </source>
</evidence>
<dbReference type="GO" id="GO:0003677">
    <property type="term" value="F:DNA binding"/>
    <property type="evidence" value="ECO:0007669"/>
    <property type="project" value="UniProtKB-KW"/>
</dbReference>
<dbReference type="GO" id="GO:0045892">
    <property type="term" value="P:negative regulation of DNA-templated transcription"/>
    <property type="evidence" value="ECO:0007669"/>
    <property type="project" value="TreeGrafter"/>
</dbReference>
<dbReference type="EMBL" id="CP016279">
    <property type="protein sequence ID" value="ANP52517.1"/>
    <property type="molecule type" value="Genomic_DNA"/>
</dbReference>
<dbReference type="SUPFAM" id="SSF55781">
    <property type="entry name" value="GAF domain-like"/>
    <property type="match status" value="2"/>
</dbReference>
<dbReference type="InterPro" id="IPR036390">
    <property type="entry name" value="WH_DNA-bd_sf"/>
</dbReference>
<dbReference type="Pfam" id="PF01614">
    <property type="entry name" value="IclR_C"/>
    <property type="match status" value="2"/>
</dbReference>